<protein>
    <recommendedName>
        <fullName evidence="2">Putative Flp pilus-assembly TadG-like N-terminal domain-containing protein</fullName>
    </recommendedName>
</protein>
<feature type="transmembrane region" description="Helical" evidence="1">
    <location>
        <begin position="38"/>
        <end position="60"/>
    </location>
</feature>
<dbReference type="EMBL" id="DSOK01000092">
    <property type="protein sequence ID" value="HEN14427.1"/>
    <property type="molecule type" value="Genomic_DNA"/>
</dbReference>
<sequence>MFIPVGTHRRFGAPGLLQTARAPRPQLSAHPPARRGAILVWFVFVIPLMLLILLAVTDFAGASLAKIELKNAMDAAALSAIKTWHEQDKTLAVSDVEELCAANFSGSGILSRSAVASEPGQASSPLVTFGVLQDSGEQHVFIPVGDVEPAQAARCVAVGATMQVPSLGGAWLGIALGPYTVTAESYARISPEQGTPQLVSIDAVAAATTPQEGSR</sequence>
<gene>
    <name evidence="3" type="ORF">ENQ76_03020</name>
</gene>
<feature type="domain" description="Putative Flp pilus-assembly TadG-like N-terminal" evidence="2">
    <location>
        <begin position="36"/>
        <end position="80"/>
    </location>
</feature>
<keyword evidence="1" id="KW-0812">Transmembrane</keyword>
<evidence type="ECO:0000313" key="3">
    <source>
        <dbReference type="EMBL" id="HEN14427.1"/>
    </source>
</evidence>
<accession>A0A7C2JZ47</accession>
<dbReference type="Pfam" id="PF13400">
    <property type="entry name" value="Tad"/>
    <property type="match status" value="1"/>
</dbReference>
<organism evidence="3">
    <name type="scientific">Schlesneria paludicola</name>
    <dbReference type="NCBI Taxonomy" id="360056"/>
    <lineage>
        <taxon>Bacteria</taxon>
        <taxon>Pseudomonadati</taxon>
        <taxon>Planctomycetota</taxon>
        <taxon>Planctomycetia</taxon>
        <taxon>Planctomycetales</taxon>
        <taxon>Planctomycetaceae</taxon>
        <taxon>Schlesneria</taxon>
    </lineage>
</organism>
<evidence type="ECO:0000259" key="2">
    <source>
        <dbReference type="Pfam" id="PF13400"/>
    </source>
</evidence>
<dbReference type="AlphaFoldDB" id="A0A7C2JZ47"/>
<comment type="caution">
    <text evidence="3">The sequence shown here is derived from an EMBL/GenBank/DDBJ whole genome shotgun (WGS) entry which is preliminary data.</text>
</comment>
<reference evidence="3" key="1">
    <citation type="journal article" date="2020" name="mSystems">
        <title>Genome- and Community-Level Interaction Insights into Carbon Utilization and Element Cycling Functions of Hydrothermarchaeota in Hydrothermal Sediment.</title>
        <authorList>
            <person name="Zhou Z."/>
            <person name="Liu Y."/>
            <person name="Xu W."/>
            <person name="Pan J."/>
            <person name="Luo Z.H."/>
            <person name="Li M."/>
        </authorList>
    </citation>
    <scope>NUCLEOTIDE SEQUENCE [LARGE SCALE GENOMIC DNA]</scope>
    <source>
        <strain evidence="3">SpSt-339</strain>
    </source>
</reference>
<name>A0A7C2JZ47_9PLAN</name>
<keyword evidence="1" id="KW-1133">Transmembrane helix</keyword>
<proteinExistence type="predicted"/>
<evidence type="ECO:0000256" key="1">
    <source>
        <dbReference type="SAM" id="Phobius"/>
    </source>
</evidence>
<dbReference type="InterPro" id="IPR028087">
    <property type="entry name" value="Tad_N"/>
</dbReference>
<keyword evidence="1" id="KW-0472">Membrane</keyword>